<evidence type="ECO:0000256" key="9">
    <source>
        <dbReference type="ARBA" id="ARBA00023065"/>
    </source>
</evidence>
<evidence type="ECO:0000313" key="15">
    <source>
        <dbReference type="Proteomes" id="UP000004322"/>
    </source>
</evidence>
<feature type="transmembrane region" description="Helical" evidence="13">
    <location>
        <begin position="105"/>
        <end position="124"/>
    </location>
</feature>
<evidence type="ECO:0000256" key="5">
    <source>
        <dbReference type="ARBA" id="ARBA00022692"/>
    </source>
</evidence>
<comment type="caution">
    <text evidence="14">The sequence shown here is derived from an EMBL/GenBank/DDBJ whole genome shotgun (WGS) entry which is preliminary data.</text>
</comment>
<evidence type="ECO:0000256" key="12">
    <source>
        <dbReference type="ARBA" id="ARBA00034430"/>
    </source>
</evidence>
<dbReference type="EMBL" id="AEUV02000002">
    <property type="protein sequence ID" value="EHI75574.1"/>
    <property type="molecule type" value="Genomic_DNA"/>
</dbReference>
<evidence type="ECO:0000256" key="11">
    <source>
        <dbReference type="ARBA" id="ARBA00023303"/>
    </source>
</evidence>
<comment type="catalytic activity">
    <reaction evidence="12">
        <text>K(+)(in) = K(+)(out)</text>
        <dbReference type="Rhea" id="RHEA:29463"/>
        <dbReference type="ChEBI" id="CHEBI:29103"/>
    </reaction>
</comment>
<feature type="transmembrane region" description="Helical" evidence="13">
    <location>
        <begin position="43"/>
        <end position="60"/>
    </location>
</feature>
<evidence type="ECO:0000313" key="14">
    <source>
        <dbReference type="EMBL" id="EHI75574.1"/>
    </source>
</evidence>
<keyword evidence="15" id="KW-1185">Reference proteome</keyword>
<evidence type="ECO:0000256" key="1">
    <source>
        <dbReference type="ARBA" id="ARBA00004141"/>
    </source>
</evidence>
<gene>
    <name evidence="14" type="ORF">STRCR_1501</name>
</gene>
<keyword evidence="3" id="KW-0813">Transport</keyword>
<dbReference type="InterPro" id="IPR010617">
    <property type="entry name" value="TMEM175-like"/>
</dbReference>
<keyword evidence="9" id="KW-0406">Ion transport</keyword>
<sequence length="189" mass="21375">MPKERLVAFTDAILAIIMTILVLELEKPSALSWSAFWDLRMNFFAYTVSFFWLGAMWVNLHQSWHDVEKITNKQVWQSLFLLFFASFFPYATSIVATNFESSVAQGFYGLIVLLVSFANVWMYNSLAHISSSPKAKLFAIGHNRAMVYDIAVKIIGLAVSLTIYPPAMMYSVVLAAFFVVGPMSARFTI</sequence>
<dbReference type="GO" id="GO:0005267">
    <property type="term" value="F:potassium channel activity"/>
    <property type="evidence" value="ECO:0007669"/>
    <property type="project" value="UniProtKB-KW"/>
</dbReference>
<keyword evidence="8 13" id="KW-1133">Transmembrane helix</keyword>
<name>G5JNX0_STRCG</name>
<keyword evidence="11" id="KW-0407">Ion channel</keyword>
<evidence type="ECO:0000256" key="7">
    <source>
        <dbReference type="ARBA" id="ARBA00022958"/>
    </source>
</evidence>
<dbReference type="RefSeq" id="WP_004230135.1">
    <property type="nucleotide sequence ID" value="NZ_AEUV02000002.1"/>
</dbReference>
<comment type="similarity">
    <text evidence="2">Belongs to the TMEM175 family.</text>
</comment>
<evidence type="ECO:0000256" key="4">
    <source>
        <dbReference type="ARBA" id="ARBA00022538"/>
    </source>
</evidence>
<keyword evidence="5 13" id="KW-0812">Transmembrane</keyword>
<evidence type="ECO:0008006" key="16">
    <source>
        <dbReference type="Google" id="ProtNLM"/>
    </source>
</evidence>
<keyword evidence="10 13" id="KW-0472">Membrane</keyword>
<comment type="subcellular location">
    <subcellularLocation>
        <location evidence="1">Membrane</location>
        <topology evidence="1">Multi-pass membrane protein</topology>
    </subcellularLocation>
</comment>
<evidence type="ECO:0000256" key="10">
    <source>
        <dbReference type="ARBA" id="ARBA00023136"/>
    </source>
</evidence>
<evidence type="ECO:0000256" key="3">
    <source>
        <dbReference type="ARBA" id="ARBA00022448"/>
    </source>
</evidence>
<keyword evidence="4" id="KW-0633">Potassium transport</keyword>
<evidence type="ECO:0000256" key="6">
    <source>
        <dbReference type="ARBA" id="ARBA00022826"/>
    </source>
</evidence>
<evidence type="ECO:0000256" key="13">
    <source>
        <dbReference type="SAM" id="Phobius"/>
    </source>
</evidence>
<reference evidence="14" key="1">
    <citation type="submission" date="2011-07" db="EMBL/GenBank/DDBJ databases">
        <authorList>
            <person name="Stanhope M.J."/>
            <person name="Durkin A.S."/>
            <person name="Hostetler J."/>
            <person name="Kim M."/>
            <person name="Radune D."/>
            <person name="Singh I."/>
            <person name="Town C.D."/>
        </authorList>
    </citation>
    <scope>NUCLEOTIDE SEQUENCE [LARGE SCALE GENOMIC DNA]</scope>
    <source>
        <strain evidence="14">HS-6</strain>
    </source>
</reference>
<dbReference type="AlphaFoldDB" id="G5JNX0"/>
<dbReference type="GO" id="GO:0015252">
    <property type="term" value="F:proton channel activity"/>
    <property type="evidence" value="ECO:0007669"/>
    <property type="project" value="InterPro"/>
</dbReference>
<dbReference type="Pfam" id="PF06736">
    <property type="entry name" value="TMEM175"/>
    <property type="match status" value="1"/>
</dbReference>
<dbReference type="eggNOG" id="COG3548">
    <property type="taxonomic scope" value="Bacteria"/>
</dbReference>
<dbReference type="OrthoDB" id="7626281at2"/>
<dbReference type="GO" id="GO:0016020">
    <property type="term" value="C:membrane"/>
    <property type="evidence" value="ECO:0007669"/>
    <property type="project" value="UniProtKB-SubCell"/>
</dbReference>
<protein>
    <recommendedName>
        <fullName evidence="16">Ferrochelatase</fullName>
    </recommendedName>
</protein>
<evidence type="ECO:0000256" key="8">
    <source>
        <dbReference type="ARBA" id="ARBA00022989"/>
    </source>
</evidence>
<evidence type="ECO:0000256" key="2">
    <source>
        <dbReference type="ARBA" id="ARBA00006920"/>
    </source>
</evidence>
<keyword evidence="6" id="KW-0631">Potassium channel</keyword>
<feature type="transmembrane region" description="Helical" evidence="13">
    <location>
        <begin position="80"/>
        <end position="99"/>
    </location>
</feature>
<feature type="transmembrane region" description="Helical" evidence="13">
    <location>
        <begin position="7"/>
        <end position="23"/>
    </location>
</feature>
<organism evidence="14 15">
    <name type="scientific">Streptococcus criceti HS-6</name>
    <dbReference type="NCBI Taxonomy" id="873449"/>
    <lineage>
        <taxon>Bacteria</taxon>
        <taxon>Bacillati</taxon>
        <taxon>Bacillota</taxon>
        <taxon>Bacilli</taxon>
        <taxon>Lactobacillales</taxon>
        <taxon>Streptococcaceae</taxon>
        <taxon>Streptococcus</taxon>
    </lineage>
</organism>
<keyword evidence="7" id="KW-0630">Potassium</keyword>
<dbReference type="STRING" id="873449.STRCR_1501"/>
<accession>G5JNX0</accession>
<proteinExistence type="inferred from homology"/>
<dbReference type="Proteomes" id="UP000004322">
    <property type="component" value="Unassembled WGS sequence"/>
</dbReference>